<dbReference type="PROSITE" id="PS51257">
    <property type="entry name" value="PROKAR_LIPOPROTEIN"/>
    <property type="match status" value="1"/>
</dbReference>
<dbReference type="InterPro" id="IPR013517">
    <property type="entry name" value="FG-GAP"/>
</dbReference>
<dbReference type="Proteomes" id="UP000664628">
    <property type="component" value="Unassembled WGS sequence"/>
</dbReference>
<feature type="domain" description="ASPIC/UnbV" evidence="3">
    <location>
        <begin position="587"/>
        <end position="658"/>
    </location>
</feature>
<dbReference type="EMBL" id="JAFMYW010000003">
    <property type="protein sequence ID" value="MBO0949374.1"/>
    <property type="molecule type" value="Genomic_DNA"/>
</dbReference>
<dbReference type="SUPFAM" id="SSF69318">
    <property type="entry name" value="Integrin alpha N-terminal domain"/>
    <property type="match status" value="3"/>
</dbReference>
<dbReference type="InterPro" id="IPR011519">
    <property type="entry name" value="UnbV_ASPIC"/>
</dbReference>
<dbReference type="InterPro" id="IPR028994">
    <property type="entry name" value="Integrin_alpha_N"/>
</dbReference>
<keyword evidence="5" id="KW-1185">Reference proteome</keyword>
<sequence>MRFSLFFVTSLLLAGCRNTEPTLFTALDADDTHITFANTITETADQNVLQYEYTYNGGGVAVGDLNNDGLTDVYFTGNQVPDKLYLNRGNLLFDDVTETAGVAGRPGHWKTGVTMADVNGDGWLDIYVCYSALNDTAARANQLFINNASKPGSIPTFTERAAEYGLDAPGTFSTQASFFDYDRDGDLDMFLVNHGNMFFSPFFNTSAVRNKRHPYFGNRLYRNERRKEEREKGGKGGGRKGEQSFSSPPSSLPPSSLSSPFFTDVSEEAGIHGGSINFGLGVAVSDLTGDGWPDLYVANDYEEQDYFYVNDQHGHFIESTKESFTHMSRNTMGIDVADVNNDALPDVVTMDMLPASWERQKLLKGPDEYDKFRLMVDSGYGYQHMRNMLHINRGGKEEGEEGGKGRCPNPKSEISFSEVGQLAGISNTDWSWAALLADFDNDGRKDLYVTNGIVRDFTSMDFLKYDVQAAKEQVAAQGKSLTTDDDIKKNLPTADLIAKLPSTQTDNVAFRNRDGLQFDDVTNRWGLSEGAVSTGAAYADLDNDGDLDLVVNNTNSPASVYRNNAETQTQNQHLTIRLAGEGGNRFGVGALVTVKRGVLVQTQELVPTRGFQSAMAPVLTFGLGSTPLGTSTSPVQVQVRWPDGRLSNVPSVLPNSAVTIRQTDSQLPGNVPDVQQNRLLEPVSDGVIPFVHRENPYVDFKQEPLIPYQLSKQGPALASADVNGDGLVDVFVGGATGQASGLFLQQANGQFTPSLQWNAGETGINPPADAIAALFFDADGDHDPDLYVVRGGNEYAPGSPAYQDQLFLNTAGQFALAPSGTLPVETSPGSCVAAADYDRDGDLDLFIGGRAVPGQFPTAAPSYLLKNNGKGSAGGPQFTIAQTLTPGMVTGASWVDVDRNNVPDLLLVGDWMPVTLFMNQNSQLAPTNADALGLAQTGGLWTCLVPHDLDHDGDTDFLLGNLGTNVQWKARGDTTLTLLAADFNEDGRIDPIIVQRVDGKHIPLASRDELLDQINSLRKKYVRYADYAKATVETMFDAGTLAKARELTVNTLQSSMLENLGRGVFKVKPLPIEAQIAPVQGFVVQDFTGDGIDDILLAGNYFPLRVQQGRCDAGQGLLLKGNGKAGYVAIPATQSGLSLTGDIRRLMAIPTRRAGQGRAGTLLLAARNDGAVITQLTP</sequence>
<proteinExistence type="predicted"/>
<evidence type="ECO:0000313" key="4">
    <source>
        <dbReference type="EMBL" id="MBO0949374.1"/>
    </source>
</evidence>
<dbReference type="Gene3D" id="2.130.10.130">
    <property type="entry name" value="Integrin alpha, N-terminal"/>
    <property type="match status" value="3"/>
</dbReference>
<dbReference type="RefSeq" id="WP_207329339.1">
    <property type="nucleotide sequence ID" value="NZ_JAFMYW010000003.1"/>
</dbReference>
<dbReference type="Pfam" id="PF07593">
    <property type="entry name" value="UnbV_ASPIC"/>
    <property type="match status" value="1"/>
</dbReference>
<keyword evidence="1" id="KW-0732">Signal</keyword>
<dbReference type="InterPro" id="IPR027039">
    <property type="entry name" value="Crtac1"/>
</dbReference>
<protein>
    <submittedName>
        <fullName evidence="4">VCBS repeat-containing protein</fullName>
    </submittedName>
</protein>
<dbReference type="Pfam" id="PF13517">
    <property type="entry name" value="FG-GAP_3"/>
    <property type="match status" value="3"/>
</dbReference>
<accession>A0ABS3JH88</accession>
<evidence type="ECO:0000256" key="1">
    <source>
        <dbReference type="ARBA" id="ARBA00022729"/>
    </source>
</evidence>
<feature type="compositionally biased region" description="Basic and acidic residues" evidence="2">
    <location>
        <begin position="221"/>
        <end position="242"/>
    </location>
</feature>
<dbReference type="PANTHER" id="PTHR16026:SF0">
    <property type="entry name" value="CARTILAGE ACIDIC PROTEIN 1"/>
    <property type="match status" value="1"/>
</dbReference>
<feature type="compositionally biased region" description="Low complexity" evidence="2">
    <location>
        <begin position="244"/>
        <end position="259"/>
    </location>
</feature>
<gene>
    <name evidence="4" type="ORF">J2I46_12325</name>
</gene>
<organism evidence="4 5">
    <name type="scientific">Fibrella forsythiae</name>
    <dbReference type="NCBI Taxonomy" id="2817061"/>
    <lineage>
        <taxon>Bacteria</taxon>
        <taxon>Pseudomonadati</taxon>
        <taxon>Bacteroidota</taxon>
        <taxon>Cytophagia</taxon>
        <taxon>Cytophagales</taxon>
        <taxon>Spirosomataceae</taxon>
        <taxon>Fibrella</taxon>
    </lineage>
</organism>
<evidence type="ECO:0000313" key="5">
    <source>
        <dbReference type="Proteomes" id="UP000664628"/>
    </source>
</evidence>
<evidence type="ECO:0000256" key="2">
    <source>
        <dbReference type="SAM" id="MobiDB-lite"/>
    </source>
</evidence>
<evidence type="ECO:0000259" key="3">
    <source>
        <dbReference type="Pfam" id="PF07593"/>
    </source>
</evidence>
<dbReference type="PANTHER" id="PTHR16026">
    <property type="entry name" value="CARTILAGE ACIDIC PROTEIN 1"/>
    <property type="match status" value="1"/>
</dbReference>
<feature type="region of interest" description="Disordered" evidence="2">
    <location>
        <begin position="219"/>
        <end position="259"/>
    </location>
</feature>
<reference evidence="4 5" key="1">
    <citation type="submission" date="2021-03" db="EMBL/GenBank/DDBJ databases">
        <title>Fibrella sp. HMF5405 genome sequencing and assembly.</title>
        <authorList>
            <person name="Kang H."/>
            <person name="Kim H."/>
            <person name="Bae S."/>
            <person name="Joh K."/>
        </authorList>
    </citation>
    <scope>NUCLEOTIDE SEQUENCE [LARGE SCALE GENOMIC DNA]</scope>
    <source>
        <strain evidence="4 5">HMF5405</strain>
    </source>
</reference>
<comment type="caution">
    <text evidence="4">The sequence shown here is derived from an EMBL/GenBank/DDBJ whole genome shotgun (WGS) entry which is preliminary data.</text>
</comment>
<name>A0ABS3JH88_9BACT</name>